<name>A0A699YTX5_HAELA</name>
<keyword evidence="4 6" id="KW-0472">Membrane</keyword>
<feature type="compositionally biased region" description="Polar residues" evidence="5">
    <location>
        <begin position="357"/>
        <end position="376"/>
    </location>
</feature>
<reference evidence="7 8" key="1">
    <citation type="submission" date="2020-02" db="EMBL/GenBank/DDBJ databases">
        <title>Draft genome sequence of Haematococcus lacustris strain NIES-144.</title>
        <authorList>
            <person name="Morimoto D."/>
            <person name="Nakagawa S."/>
            <person name="Yoshida T."/>
            <person name="Sawayama S."/>
        </authorList>
    </citation>
    <scope>NUCLEOTIDE SEQUENCE [LARGE SCALE GENOMIC DNA]</scope>
    <source>
        <strain evidence="7 8">NIES-144</strain>
    </source>
</reference>
<sequence length="424" mass="43930">MSTDDSQRRSGGLWRPDNIKAVSYGLLNVVTASGIVRETNGWSATAHPWTAPGSQQAPPFLPQVFANKYVFTTCRFRFTYALTWIHTLFTLLGMTCFARCGMFETKKMPAGRLAPLAAAYVAYIVLCNLSLNVNTVGFYQAGHEDCCGPHRHPPGVRHVPPPAPPPCGGCSAAGVPGHCCGHCDRQPDGAQPVGHLGGPGRHPDDCAVPDLGGQQAEGAEGQQHAAAARLHAPLRPHAGCAGAHGGRIPSDTLLGYEYSWGAAAAILLSSALGLGVSLSTFLVIGATSSLTYNVVGHLKTLIILTGGCMFFGDQMPPKKLLGVGIAMAGIVWYTQLKLASSDAGGLPGPGAATGPSQPVSSTAPHQAQAATPNGTRTVEKGRLGAADPSNPLRGGGLEEGLASRSAFTAVHISSRPRQGTTPRS</sequence>
<evidence type="ECO:0000313" key="8">
    <source>
        <dbReference type="Proteomes" id="UP000485058"/>
    </source>
</evidence>
<feature type="region of interest" description="Disordered" evidence="5">
    <location>
        <begin position="191"/>
        <end position="223"/>
    </location>
</feature>
<dbReference type="GO" id="GO:0016020">
    <property type="term" value="C:membrane"/>
    <property type="evidence" value="ECO:0007669"/>
    <property type="project" value="UniProtKB-SubCell"/>
</dbReference>
<evidence type="ECO:0000256" key="3">
    <source>
        <dbReference type="ARBA" id="ARBA00022989"/>
    </source>
</evidence>
<dbReference type="Proteomes" id="UP000485058">
    <property type="component" value="Unassembled WGS sequence"/>
</dbReference>
<feature type="transmembrane region" description="Helical" evidence="6">
    <location>
        <begin position="290"/>
        <end position="311"/>
    </location>
</feature>
<dbReference type="EMBL" id="BLLF01000571">
    <property type="protein sequence ID" value="GFH13071.1"/>
    <property type="molecule type" value="Genomic_DNA"/>
</dbReference>
<evidence type="ECO:0000313" key="7">
    <source>
        <dbReference type="EMBL" id="GFH13071.1"/>
    </source>
</evidence>
<feature type="transmembrane region" description="Helical" evidence="6">
    <location>
        <begin position="78"/>
        <end position="98"/>
    </location>
</feature>
<comment type="caution">
    <text evidence="7">The sequence shown here is derived from an EMBL/GenBank/DDBJ whole genome shotgun (WGS) entry which is preliminary data.</text>
</comment>
<keyword evidence="3 6" id="KW-1133">Transmembrane helix</keyword>
<feature type="transmembrane region" description="Helical" evidence="6">
    <location>
        <begin position="260"/>
        <end position="284"/>
    </location>
</feature>
<proteinExistence type="predicted"/>
<feature type="non-terminal residue" evidence="7">
    <location>
        <position position="1"/>
    </location>
</feature>
<accession>A0A699YTX5</accession>
<dbReference type="AlphaFoldDB" id="A0A699YTX5"/>
<evidence type="ECO:0000256" key="2">
    <source>
        <dbReference type="ARBA" id="ARBA00022692"/>
    </source>
</evidence>
<evidence type="ECO:0000256" key="1">
    <source>
        <dbReference type="ARBA" id="ARBA00004141"/>
    </source>
</evidence>
<feature type="region of interest" description="Disordered" evidence="5">
    <location>
        <begin position="347"/>
        <end position="398"/>
    </location>
</feature>
<dbReference type="InterPro" id="IPR050186">
    <property type="entry name" value="TPT_transporter"/>
</dbReference>
<feature type="compositionally biased region" description="Low complexity" evidence="5">
    <location>
        <begin position="347"/>
        <end position="356"/>
    </location>
</feature>
<dbReference type="PANTHER" id="PTHR11132">
    <property type="entry name" value="SOLUTE CARRIER FAMILY 35"/>
    <property type="match status" value="1"/>
</dbReference>
<protein>
    <submittedName>
        <fullName evidence="7">TPT domain-containing protein</fullName>
    </submittedName>
</protein>
<evidence type="ECO:0000256" key="6">
    <source>
        <dbReference type="SAM" id="Phobius"/>
    </source>
</evidence>
<gene>
    <name evidence="7" type="ORF">HaLaN_08877</name>
</gene>
<keyword evidence="2 6" id="KW-0812">Transmembrane</keyword>
<organism evidence="7 8">
    <name type="scientific">Haematococcus lacustris</name>
    <name type="common">Green alga</name>
    <name type="synonym">Haematococcus pluvialis</name>
    <dbReference type="NCBI Taxonomy" id="44745"/>
    <lineage>
        <taxon>Eukaryota</taxon>
        <taxon>Viridiplantae</taxon>
        <taxon>Chlorophyta</taxon>
        <taxon>core chlorophytes</taxon>
        <taxon>Chlorophyceae</taxon>
        <taxon>CS clade</taxon>
        <taxon>Chlamydomonadales</taxon>
        <taxon>Haematococcaceae</taxon>
        <taxon>Haematococcus</taxon>
    </lineage>
</organism>
<comment type="subcellular location">
    <subcellularLocation>
        <location evidence="1">Membrane</location>
        <topology evidence="1">Multi-pass membrane protein</topology>
    </subcellularLocation>
</comment>
<evidence type="ECO:0000256" key="5">
    <source>
        <dbReference type="SAM" id="MobiDB-lite"/>
    </source>
</evidence>
<evidence type="ECO:0000256" key="4">
    <source>
        <dbReference type="ARBA" id="ARBA00023136"/>
    </source>
</evidence>
<feature type="compositionally biased region" description="Low complexity" evidence="5">
    <location>
        <begin position="212"/>
        <end position="223"/>
    </location>
</feature>
<keyword evidence="8" id="KW-1185">Reference proteome</keyword>